<feature type="region of interest" description="Disordered" evidence="3">
    <location>
        <begin position="323"/>
        <end position="394"/>
    </location>
</feature>
<feature type="region of interest" description="Disordered" evidence="3">
    <location>
        <begin position="555"/>
        <end position="678"/>
    </location>
</feature>
<dbReference type="InterPro" id="IPR029326">
    <property type="entry name" value="SSFA2_C"/>
</dbReference>
<feature type="region of interest" description="Disordered" evidence="3">
    <location>
        <begin position="1"/>
        <end position="71"/>
    </location>
</feature>
<dbReference type="RefSeq" id="XP_038870632.1">
    <property type="nucleotide sequence ID" value="XM_039014704.1"/>
</dbReference>
<feature type="region of interest" description="Disordered" evidence="3">
    <location>
        <begin position="1353"/>
        <end position="1471"/>
    </location>
</feature>
<feature type="compositionally biased region" description="Polar residues" evidence="3">
    <location>
        <begin position="612"/>
        <end position="622"/>
    </location>
</feature>
<dbReference type="RefSeq" id="XP_038870633.1">
    <property type="nucleotide sequence ID" value="XM_039014705.1"/>
</dbReference>
<feature type="compositionally biased region" description="Polar residues" evidence="3">
    <location>
        <begin position="359"/>
        <end position="379"/>
    </location>
</feature>
<feature type="region of interest" description="Disordered" evidence="3">
    <location>
        <begin position="413"/>
        <end position="437"/>
    </location>
</feature>
<feature type="compositionally biased region" description="Basic and acidic residues" evidence="3">
    <location>
        <begin position="1451"/>
        <end position="1461"/>
    </location>
</feature>
<evidence type="ECO:0000313" key="5">
    <source>
        <dbReference type="Proteomes" id="UP000808372"/>
    </source>
</evidence>
<feature type="domain" description="ITPR-interacting" evidence="4">
    <location>
        <begin position="143"/>
        <end position="302"/>
    </location>
</feature>
<feature type="region of interest" description="Disordered" evidence="3">
    <location>
        <begin position="451"/>
        <end position="529"/>
    </location>
</feature>
<evidence type="ECO:0000313" key="7">
    <source>
        <dbReference type="RefSeq" id="XP_038870633.1"/>
    </source>
</evidence>
<feature type="compositionally biased region" description="Polar residues" evidence="3">
    <location>
        <begin position="507"/>
        <end position="521"/>
    </location>
</feature>
<evidence type="ECO:0000313" key="6">
    <source>
        <dbReference type="RefSeq" id="XP_038870632.1"/>
    </source>
</evidence>
<organism evidence="5 6">
    <name type="scientific">Salvelinus namaycush</name>
    <name type="common">Lake trout</name>
    <name type="synonym">Salmo namaycush</name>
    <dbReference type="NCBI Taxonomy" id="8040"/>
    <lineage>
        <taxon>Eukaryota</taxon>
        <taxon>Metazoa</taxon>
        <taxon>Chordata</taxon>
        <taxon>Craniata</taxon>
        <taxon>Vertebrata</taxon>
        <taxon>Euteleostomi</taxon>
        <taxon>Actinopterygii</taxon>
        <taxon>Neopterygii</taxon>
        <taxon>Teleostei</taxon>
        <taxon>Protacanthopterygii</taxon>
        <taxon>Salmoniformes</taxon>
        <taxon>Salmonidae</taxon>
        <taxon>Salmoninae</taxon>
        <taxon>Salvelinus</taxon>
    </lineage>
</organism>
<dbReference type="GeneID" id="120064265"/>
<dbReference type="PANTHER" id="PTHR17469:SF11">
    <property type="entry name" value="PROTEIN ITPRID2"/>
    <property type="match status" value="1"/>
</dbReference>
<feature type="compositionally biased region" description="Polar residues" evidence="3">
    <location>
        <begin position="574"/>
        <end position="583"/>
    </location>
</feature>
<feature type="compositionally biased region" description="Low complexity" evidence="3">
    <location>
        <begin position="153"/>
        <end position="162"/>
    </location>
</feature>
<dbReference type="OrthoDB" id="1924287at2759"/>
<feature type="compositionally biased region" description="Basic and acidic residues" evidence="3">
    <location>
        <begin position="658"/>
        <end position="667"/>
    </location>
</feature>
<feature type="compositionally biased region" description="Polar residues" evidence="3">
    <location>
        <begin position="29"/>
        <end position="40"/>
    </location>
</feature>
<feature type="compositionally biased region" description="Polar residues" evidence="3">
    <location>
        <begin position="467"/>
        <end position="489"/>
    </location>
</feature>
<proteinExistence type="predicted"/>
<evidence type="ECO:0000256" key="2">
    <source>
        <dbReference type="SAM" id="Coils"/>
    </source>
</evidence>
<gene>
    <name evidence="6 7 8" type="primary">LOC120064265</name>
</gene>
<evidence type="ECO:0000313" key="8">
    <source>
        <dbReference type="RefSeq" id="XP_038870634.1"/>
    </source>
</evidence>
<feature type="coiled-coil region" evidence="2">
    <location>
        <begin position="1265"/>
        <end position="1296"/>
    </location>
</feature>
<protein>
    <submittedName>
        <fullName evidence="6 7">Protein ITPRID2-like isoform X1</fullName>
    </submittedName>
</protein>
<dbReference type="KEGG" id="snh:120064265"/>
<keyword evidence="1 2" id="KW-0175">Coiled coil</keyword>
<feature type="compositionally biased region" description="Basic and acidic residues" evidence="3">
    <location>
        <begin position="340"/>
        <end position="357"/>
    </location>
</feature>
<feature type="compositionally biased region" description="Low complexity" evidence="3">
    <location>
        <begin position="1360"/>
        <end position="1376"/>
    </location>
</feature>
<dbReference type="GO" id="GO:0005102">
    <property type="term" value="F:signaling receptor binding"/>
    <property type="evidence" value="ECO:0007669"/>
    <property type="project" value="InterPro"/>
</dbReference>
<dbReference type="RefSeq" id="XP_038870634.1">
    <property type="nucleotide sequence ID" value="XM_039014706.1"/>
</dbReference>
<accession>A0A8U1H6Q9</accession>
<feature type="region of interest" description="Disordered" evidence="3">
    <location>
        <begin position="125"/>
        <end position="162"/>
    </location>
</feature>
<evidence type="ECO:0000256" key="1">
    <source>
        <dbReference type="ARBA" id="ARBA00023054"/>
    </source>
</evidence>
<dbReference type="InterPro" id="IPR043444">
    <property type="entry name" value="TESPA1-like"/>
</dbReference>
<dbReference type="SMART" id="SM01257">
    <property type="entry name" value="KRAP_IP3R_bind"/>
    <property type="match status" value="1"/>
</dbReference>
<reference evidence="6 7" key="1">
    <citation type="submission" date="2025-04" db="UniProtKB">
        <authorList>
            <consortium name="RefSeq"/>
        </authorList>
    </citation>
    <scope>IDENTIFICATION</scope>
    <source>
        <tissue evidence="6 7">White muscle</tissue>
    </source>
</reference>
<feature type="compositionally biased region" description="Low complexity" evidence="3">
    <location>
        <begin position="55"/>
        <end position="66"/>
    </location>
</feature>
<evidence type="ECO:0000259" key="4">
    <source>
        <dbReference type="SMART" id="SM01257"/>
    </source>
</evidence>
<dbReference type="InterPro" id="IPR029325">
    <property type="entry name" value="ITPR-bd"/>
</dbReference>
<keyword evidence="5" id="KW-1185">Reference proteome</keyword>
<dbReference type="Pfam" id="PF14723">
    <property type="entry name" value="SSFA2_C"/>
    <property type="match status" value="1"/>
</dbReference>
<dbReference type="PANTHER" id="PTHR17469">
    <property type="entry name" value="SPERM SPECIFIC ANTIGEN 2-RELATED"/>
    <property type="match status" value="1"/>
</dbReference>
<feature type="compositionally biased region" description="Acidic residues" evidence="3">
    <location>
        <begin position="452"/>
        <end position="463"/>
    </location>
</feature>
<feature type="compositionally biased region" description="Polar residues" evidence="3">
    <location>
        <begin position="1"/>
        <end position="10"/>
    </location>
</feature>
<dbReference type="Proteomes" id="UP000808372">
    <property type="component" value="Chromosome 19"/>
</dbReference>
<name>A0A8U1H6Q9_SALNM</name>
<dbReference type="Pfam" id="PF14722">
    <property type="entry name" value="KRAP_IP3R_bind"/>
    <property type="match status" value="1"/>
</dbReference>
<evidence type="ECO:0000256" key="3">
    <source>
        <dbReference type="SAM" id="MobiDB-lite"/>
    </source>
</evidence>
<sequence>MEQYETSASPSRDHPWKAATMKRRAWAQSRDSWQGPSESQDTQDQEGCSEEMVSPEPTMETTAPAEEPGRFPNKIASWLKDCRTPLGASLDEQSSTQSKGVMKNGCSFEDDLFLGAEANHLQPNSAKAETPCYGMPAKDKRSQFRQKGRSMNSTGSGKSSTTVSSVSELLDLYEEDPEEILYNLGFGREEPDIASKIPPRFFNASSGAKGIDIKVYLGAQLQRMEMENPNYALTSRFRQIEVLTTVANEFFHLYSQVSGQTVQKICSLDGEPLTIVPPSPLRRNNLALNAAKILKKTITKHNLLGGLGEGGAPTITALSTTEKLADHVSPGTGDSAVTTDSDHKGELKQKAFRKKDSPSLATVTEESHSGGSTEATLSVNGDHPGVNGDGQALTQEGDLSLSNEADLEKEHQDIQLKGQQTITSTPDKEPNYSLLPNPHIAHLRTQTKDSFEMEEVQSNEDEALPGTHSTSRAGSEQLLRTASQQSDSSGFAEDPSTDGSANYLKVQESSDSCDSETTVTSHAGEGTTPLALEHPAFGRLQGEEEVQILSVPQKHLVADGRRSWSPNGEEEQQEVPQYTTHQLPKQGDRGVAQDSEQDQKHNTAEEAASVHASDTPQLTPETYRTAEPHVEADPGSTEDHGSVPAPHCSSSGAPAREGVPDRVEMEARTPSPSASFPSLGASARVQGALHRAQQRASSSGLQVHRMEGKLTARDLFRRRAPLTRSRSLPTSLLTPSRVVSSVRIQFGQGTVRHCTQPAFSYQYTPEEEEEEVGSIVEEEEVVEDECQRRDSCRSTLIINRGTELSHGPGLQRDGELRGLQDRVPSYPLAIPRHLTRSTVSLHSHPPEWGERPLGEHHRAWSTCSVPNLTQRNLAHFNNPNLTQRNLAHFNNPNLTQHNLAHFNNPNLTQHNLAHFNNPNLTQHNLAHFNNPNLTQHINPNSNLTQHYLAQHNQPNLTQHNLAQHNTPNPAQYNPTLPHGSVPNLAQCSNPNPYLSHHNSPTLPHGSVPNLFQYQPSTHHHHTLHSLPTHPYGSVPNLPQHAAPTLPHHVAPNCPPYSAPYTNNMGNLLPHNFPCSLYSSSCNTPPLSAPFSSTYHNYNGNPYSGSYNELNSNNPYTAHSSYSNPSYTPSNLPHLSTAPYGGPYSTPYLGHHPLIPYPHDPMATTSRLPPALSTTEMQLRRVLHDIRGTVQNLAQNSSERGADTPSDMFNPQRPAQPLYETSLQELQAKRRSLNVFRTQMMDLELSLIKQQALVYQHLSHDERQEAEQLQGLRSEVRQELQELELQLEERLLTLNEQLRSASQHSLYRHSMGMKRGHSMDSLSNSSALRAMEPMSDLLREQLYLQTELGYEGRAEGGASMAPTPSSGLSSRSASPTRSSERHPGPSHTPELSLPGPQKTGMYRASVSLTPAPPPRPGAATWVSQCSDQALPVQGPDDEEEEVGGGRAAVDPHLLEERGKERGGGLGGGRADNPHLQELIKEIKESLADEIRQEIVNELLAAVSPRRSPVSTREYPL</sequence>
<feature type="compositionally biased region" description="Basic and acidic residues" evidence="3">
    <location>
        <begin position="624"/>
        <end position="641"/>
    </location>
</feature>